<reference evidence="3 4" key="1">
    <citation type="journal article" date="2020" name="Elife">
        <title>Loss of centromere function drives karyotype evolution in closely related Malassezia species.</title>
        <authorList>
            <person name="Sankaranarayanan S.R."/>
            <person name="Ianiri G."/>
            <person name="Coelho M.A."/>
            <person name="Reza M.H."/>
            <person name="Thimmappa B.C."/>
            <person name="Ganguly P."/>
            <person name="Vadnala R.N."/>
            <person name="Sun S."/>
            <person name="Siddharthan R."/>
            <person name="Tellgren-Roth C."/>
            <person name="Dawson T.L."/>
            <person name="Heitman J."/>
            <person name="Sanyal K."/>
        </authorList>
    </citation>
    <scope>NUCLEOTIDE SEQUENCE [LARGE SCALE GENOMIC DNA]</scope>
    <source>
        <strain evidence="3">CBS14141</strain>
    </source>
</reference>
<dbReference type="PROSITE" id="PS50076">
    <property type="entry name" value="DNAJ_2"/>
    <property type="match status" value="1"/>
</dbReference>
<organism evidence="3 4">
    <name type="scientific">Malassezia furfur</name>
    <name type="common">Pityriasis versicolor infection agent</name>
    <name type="synonym">Pityrosporum furfur</name>
    <dbReference type="NCBI Taxonomy" id="55194"/>
    <lineage>
        <taxon>Eukaryota</taxon>
        <taxon>Fungi</taxon>
        <taxon>Dikarya</taxon>
        <taxon>Basidiomycota</taxon>
        <taxon>Ustilaginomycotina</taxon>
        <taxon>Malasseziomycetes</taxon>
        <taxon>Malasseziales</taxon>
        <taxon>Malasseziaceae</taxon>
        <taxon>Malassezia</taxon>
    </lineage>
</organism>
<dbReference type="InterPro" id="IPR001623">
    <property type="entry name" value="DnaJ_domain"/>
</dbReference>
<keyword evidence="4" id="KW-1185">Reference proteome</keyword>
<dbReference type="InterPro" id="IPR036869">
    <property type="entry name" value="J_dom_sf"/>
</dbReference>
<proteinExistence type="predicted"/>
<feature type="region of interest" description="Disordered" evidence="1">
    <location>
        <begin position="71"/>
        <end position="91"/>
    </location>
</feature>
<evidence type="ECO:0000313" key="4">
    <source>
        <dbReference type="Proteomes" id="UP000818624"/>
    </source>
</evidence>
<dbReference type="SMART" id="SM00271">
    <property type="entry name" value="DnaJ"/>
    <property type="match status" value="1"/>
</dbReference>
<dbReference type="PANTHER" id="PTHR43948:SF21">
    <property type="entry name" value="DNAJ DOMAIN-CONTAINING PROTEIN"/>
    <property type="match status" value="1"/>
</dbReference>
<dbReference type="Gene3D" id="1.10.287.110">
    <property type="entry name" value="DnaJ domain"/>
    <property type="match status" value="1"/>
</dbReference>
<name>A0ABY8EM02_MALFU</name>
<dbReference type="Pfam" id="PF00226">
    <property type="entry name" value="DnaJ"/>
    <property type="match status" value="1"/>
</dbReference>
<feature type="compositionally biased region" description="Basic and acidic residues" evidence="1">
    <location>
        <begin position="25"/>
        <end position="48"/>
    </location>
</feature>
<feature type="domain" description="J" evidence="2">
    <location>
        <begin position="6"/>
        <end position="76"/>
    </location>
</feature>
<evidence type="ECO:0000256" key="1">
    <source>
        <dbReference type="SAM" id="MobiDB-lite"/>
    </source>
</evidence>
<accession>A0ABY8EM02</accession>
<dbReference type="SUPFAM" id="SSF46565">
    <property type="entry name" value="Chaperone J-domain"/>
    <property type="match status" value="1"/>
</dbReference>
<gene>
    <name evidence="3" type="ORF">GLX27_001142</name>
</gene>
<sequence>MSGVPDYYRILGVVPTASAEEIKKAYQRESLRSHPDRFPKASPSEKREHTRRFQSVADAYYILSDPDRRREYDAVRPGATTGSSTDPDEDVKESTNFFRSFFGANSQHGEYAQPQPEQQFAETWEDLLRPELERVGHGWQYAGAVAGSVLGYIIGNIPGALGGGLLGGKVGSIRDAKGRSVSEVFLHLRSDQRAQILRELAMKVLGSL</sequence>
<evidence type="ECO:0000259" key="2">
    <source>
        <dbReference type="PROSITE" id="PS50076"/>
    </source>
</evidence>
<dbReference type="EMBL" id="CP046234">
    <property type="protein sequence ID" value="WFD46506.1"/>
    <property type="molecule type" value="Genomic_DNA"/>
</dbReference>
<dbReference type="PANTHER" id="PTHR43948">
    <property type="entry name" value="DNAJ HOMOLOG SUBFAMILY B"/>
    <property type="match status" value="1"/>
</dbReference>
<dbReference type="CDD" id="cd06257">
    <property type="entry name" value="DnaJ"/>
    <property type="match status" value="1"/>
</dbReference>
<evidence type="ECO:0000313" key="3">
    <source>
        <dbReference type="EMBL" id="WFD46506.1"/>
    </source>
</evidence>
<feature type="region of interest" description="Disordered" evidence="1">
    <location>
        <begin position="25"/>
        <end position="51"/>
    </location>
</feature>
<protein>
    <recommendedName>
        <fullName evidence="2">J domain-containing protein</fullName>
    </recommendedName>
</protein>
<dbReference type="PRINTS" id="PR00625">
    <property type="entry name" value="JDOMAIN"/>
</dbReference>
<dbReference type="Proteomes" id="UP000818624">
    <property type="component" value="Chromosome 1"/>
</dbReference>